<dbReference type="Proteomes" id="UP000886523">
    <property type="component" value="Unassembled WGS sequence"/>
</dbReference>
<reference evidence="1" key="1">
    <citation type="journal article" date="2020" name="Nat. Commun.">
        <title>Large-scale genome sequencing of mycorrhizal fungi provides insights into the early evolution of symbiotic traits.</title>
        <authorList>
            <person name="Miyauchi S."/>
            <person name="Kiss E."/>
            <person name="Kuo A."/>
            <person name="Drula E."/>
            <person name="Kohler A."/>
            <person name="Sanchez-Garcia M."/>
            <person name="Morin E."/>
            <person name="Andreopoulos B."/>
            <person name="Barry K.W."/>
            <person name="Bonito G."/>
            <person name="Buee M."/>
            <person name="Carver A."/>
            <person name="Chen C."/>
            <person name="Cichocki N."/>
            <person name="Clum A."/>
            <person name="Culley D."/>
            <person name="Crous P.W."/>
            <person name="Fauchery L."/>
            <person name="Girlanda M."/>
            <person name="Hayes R.D."/>
            <person name="Keri Z."/>
            <person name="LaButti K."/>
            <person name="Lipzen A."/>
            <person name="Lombard V."/>
            <person name="Magnuson J."/>
            <person name="Maillard F."/>
            <person name="Murat C."/>
            <person name="Nolan M."/>
            <person name="Ohm R.A."/>
            <person name="Pangilinan J."/>
            <person name="Pereira M.F."/>
            <person name="Perotto S."/>
            <person name="Peter M."/>
            <person name="Pfister S."/>
            <person name="Riley R."/>
            <person name="Sitrit Y."/>
            <person name="Stielow J.B."/>
            <person name="Szollosi G."/>
            <person name="Zifcakova L."/>
            <person name="Stursova M."/>
            <person name="Spatafora J.W."/>
            <person name="Tedersoo L."/>
            <person name="Vaario L.M."/>
            <person name="Yamada A."/>
            <person name="Yan M."/>
            <person name="Wang P."/>
            <person name="Xu J."/>
            <person name="Bruns T."/>
            <person name="Baldrian P."/>
            <person name="Vilgalys R."/>
            <person name="Dunand C."/>
            <person name="Henrissat B."/>
            <person name="Grigoriev I.V."/>
            <person name="Hibbett D."/>
            <person name="Nagy L.G."/>
            <person name="Martin F.M."/>
        </authorList>
    </citation>
    <scope>NUCLEOTIDE SEQUENCE</scope>
    <source>
        <strain evidence="1">UP504</strain>
    </source>
</reference>
<accession>A0A9P6DN58</accession>
<name>A0A9P6DN58_9AGAM</name>
<dbReference type="AlphaFoldDB" id="A0A9P6DN58"/>
<dbReference type="EMBL" id="MU129192">
    <property type="protein sequence ID" value="KAF9504818.1"/>
    <property type="molecule type" value="Genomic_DNA"/>
</dbReference>
<proteinExistence type="predicted"/>
<sequence length="162" mass="18477">MHPFESPCYLSIPEHSLESLCYPSIPEPFSQIPCFLSTLTILFKLLSTLTTLFKLLLTPQLRHSQSATFESSQFLRRFLSPLNSCDVFRVPLNSCNVFESLSIPAMFFESLFDSRNFISVSLDFLDFCQVISPPGQNPFNLSPSPSIFPYHLLSRPVKNFEL</sequence>
<evidence type="ECO:0000313" key="1">
    <source>
        <dbReference type="EMBL" id="KAF9504818.1"/>
    </source>
</evidence>
<evidence type="ECO:0000313" key="2">
    <source>
        <dbReference type="Proteomes" id="UP000886523"/>
    </source>
</evidence>
<organism evidence="1 2">
    <name type="scientific">Hydnum rufescens UP504</name>
    <dbReference type="NCBI Taxonomy" id="1448309"/>
    <lineage>
        <taxon>Eukaryota</taxon>
        <taxon>Fungi</taxon>
        <taxon>Dikarya</taxon>
        <taxon>Basidiomycota</taxon>
        <taxon>Agaricomycotina</taxon>
        <taxon>Agaricomycetes</taxon>
        <taxon>Cantharellales</taxon>
        <taxon>Hydnaceae</taxon>
        <taxon>Hydnum</taxon>
    </lineage>
</organism>
<comment type="caution">
    <text evidence="1">The sequence shown here is derived from an EMBL/GenBank/DDBJ whole genome shotgun (WGS) entry which is preliminary data.</text>
</comment>
<protein>
    <submittedName>
        <fullName evidence="1">Uncharacterized protein</fullName>
    </submittedName>
</protein>
<gene>
    <name evidence="1" type="ORF">BS47DRAFT_1400992</name>
</gene>
<keyword evidence="2" id="KW-1185">Reference proteome</keyword>